<evidence type="ECO:0000256" key="6">
    <source>
        <dbReference type="RuleBase" id="RU364057"/>
    </source>
</evidence>
<evidence type="ECO:0000256" key="1">
    <source>
        <dbReference type="ARBA" id="ARBA00009915"/>
    </source>
</evidence>
<organism evidence="8 9">
    <name type="scientific">Glossina palpalis gambiensis</name>
    <dbReference type="NCBI Taxonomy" id="67801"/>
    <lineage>
        <taxon>Eukaryota</taxon>
        <taxon>Metazoa</taxon>
        <taxon>Ecdysozoa</taxon>
        <taxon>Arthropoda</taxon>
        <taxon>Hexapoda</taxon>
        <taxon>Insecta</taxon>
        <taxon>Pterygota</taxon>
        <taxon>Neoptera</taxon>
        <taxon>Endopterygota</taxon>
        <taxon>Diptera</taxon>
        <taxon>Brachycera</taxon>
        <taxon>Muscomorpha</taxon>
        <taxon>Hippoboscoidea</taxon>
        <taxon>Glossinidae</taxon>
        <taxon>Glossina</taxon>
    </lineage>
</organism>
<dbReference type="EnsemblMetazoa" id="GPPI049717-RA">
    <property type="protein sequence ID" value="GPPI049717-PA"/>
    <property type="gene ID" value="GPPI049717"/>
</dbReference>
<dbReference type="GO" id="GO:0004222">
    <property type="term" value="F:metalloendopeptidase activity"/>
    <property type="evidence" value="ECO:0007669"/>
    <property type="project" value="InterPro"/>
</dbReference>
<dbReference type="PANTHER" id="PTHR21711:SF0">
    <property type="entry name" value="MITOCHONDRIAL INNER MEMBRANE PROTEASE ATP23 HOMOLOG"/>
    <property type="match status" value="1"/>
</dbReference>
<evidence type="ECO:0000256" key="4">
    <source>
        <dbReference type="ARBA" id="ARBA00022801"/>
    </source>
</evidence>
<name>A0A1B0C5I8_9MUSC</name>
<protein>
    <recommendedName>
        <fullName evidence="6">Mitochondrial inner membrane protease ATP23</fullName>
        <ecNumber evidence="6">3.4.24.-</ecNumber>
    </recommendedName>
</protein>
<dbReference type="VEuPathDB" id="VectorBase:GPPI049717"/>
<keyword evidence="2 6" id="KW-0645">Protease</keyword>
<dbReference type="EMBL" id="JXJN01026027">
    <property type="status" value="NOT_ANNOTATED_CDS"/>
    <property type="molecule type" value="Genomic_DNA"/>
</dbReference>
<accession>A0A1B0C5I8</accession>
<dbReference type="Proteomes" id="UP000092460">
    <property type="component" value="Unassembled WGS sequence"/>
</dbReference>
<keyword evidence="5 6" id="KW-0482">Metalloprotease</keyword>
<keyword evidence="3 6" id="KW-0479">Metal-binding</keyword>
<dbReference type="GO" id="GO:0033615">
    <property type="term" value="P:mitochondrial proton-transporting ATP synthase complex assembly"/>
    <property type="evidence" value="ECO:0007669"/>
    <property type="project" value="TreeGrafter"/>
</dbReference>
<dbReference type="AlphaFoldDB" id="A0A1B0C5I8"/>
<reference evidence="8" key="2">
    <citation type="submission" date="2020-05" db="UniProtKB">
        <authorList>
            <consortium name="EnsemblMetazoa"/>
        </authorList>
    </citation>
    <scope>IDENTIFICATION</scope>
    <source>
        <strain evidence="8">IAEA</strain>
    </source>
</reference>
<evidence type="ECO:0000313" key="9">
    <source>
        <dbReference type="Proteomes" id="UP000092460"/>
    </source>
</evidence>
<dbReference type="GO" id="GO:0005739">
    <property type="term" value="C:mitochondrion"/>
    <property type="evidence" value="ECO:0007669"/>
    <property type="project" value="GOC"/>
</dbReference>
<dbReference type="InterPro" id="IPR019165">
    <property type="entry name" value="Peptidase_M76_ATP23"/>
</dbReference>
<keyword evidence="7" id="KW-0812">Transmembrane</keyword>
<reference evidence="9" key="1">
    <citation type="submission" date="2015-01" db="EMBL/GenBank/DDBJ databases">
        <authorList>
            <person name="Aksoy S."/>
            <person name="Warren W."/>
            <person name="Wilson R.K."/>
        </authorList>
    </citation>
    <scope>NUCLEOTIDE SEQUENCE [LARGE SCALE GENOMIC DNA]</scope>
    <source>
        <strain evidence="9">IAEA</strain>
    </source>
</reference>
<feature type="transmembrane region" description="Helical" evidence="7">
    <location>
        <begin position="116"/>
        <end position="137"/>
    </location>
</feature>
<evidence type="ECO:0000256" key="7">
    <source>
        <dbReference type="SAM" id="Phobius"/>
    </source>
</evidence>
<sequence length="280" mass="32984">MFNLCDVCFQKFWLPNRFTQPYQIVVCQNMARKQGMVKVVLTNEMIHMFDYCNNELDFRNIDHLKCVKTKALASALAMRNMSRQAVIEVMERIFHRCYNDLERNSPYKHRAYMEDLCYLLLLFFSIYITAFIPNLTFSKLLFKYANLWGLDKRRIDWDVAARQLAADLTNTKKLNKTEGTARTGLCAFLWYALKLELRHAEDRLTKQFISDGKINIAIERDSDGFLGFNETQKMDKRFLPYINQVTDQIINGMTMRLIKKLTDELTEEILSETVRETTGE</sequence>
<dbReference type="EC" id="3.4.24.-" evidence="6"/>
<evidence type="ECO:0000313" key="8">
    <source>
        <dbReference type="EnsemblMetazoa" id="GPPI049717-PA"/>
    </source>
</evidence>
<dbReference type="GO" id="GO:0034982">
    <property type="term" value="P:mitochondrial protein processing"/>
    <property type="evidence" value="ECO:0007669"/>
    <property type="project" value="TreeGrafter"/>
</dbReference>
<dbReference type="PANTHER" id="PTHR21711">
    <property type="entry name" value="MITOCHONDRIAL INNER MEMBRANE PROTEASE"/>
    <property type="match status" value="1"/>
</dbReference>
<evidence type="ECO:0000256" key="3">
    <source>
        <dbReference type="ARBA" id="ARBA00022723"/>
    </source>
</evidence>
<evidence type="ECO:0000256" key="2">
    <source>
        <dbReference type="ARBA" id="ARBA00022670"/>
    </source>
</evidence>
<dbReference type="STRING" id="67801.A0A1B0C5I8"/>
<evidence type="ECO:0000256" key="5">
    <source>
        <dbReference type="ARBA" id="ARBA00023049"/>
    </source>
</evidence>
<proteinExistence type="inferred from homology"/>
<comment type="similarity">
    <text evidence="1 6">Belongs to the peptidase M76 family.</text>
</comment>
<keyword evidence="4 6" id="KW-0378">Hydrolase</keyword>
<keyword evidence="7" id="KW-0472">Membrane</keyword>
<dbReference type="GO" id="GO:0046872">
    <property type="term" value="F:metal ion binding"/>
    <property type="evidence" value="ECO:0007669"/>
    <property type="project" value="UniProtKB-KW"/>
</dbReference>
<keyword evidence="7" id="KW-1133">Transmembrane helix</keyword>
<dbReference type="Pfam" id="PF09768">
    <property type="entry name" value="Peptidase_M76"/>
    <property type="match status" value="1"/>
</dbReference>
<keyword evidence="9" id="KW-1185">Reference proteome</keyword>